<dbReference type="InterPro" id="IPR000917">
    <property type="entry name" value="Sulfatase_N"/>
</dbReference>
<protein>
    <recommendedName>
        <fullName evidence="3">Sulfatase N-terminal domain-containing protein</fullName>
    </recommendedName>
</protein>
<dbReference type="PANTHER" id="PTHR42693">
    <property type="entry name" value="ARYLSULFATASE FAMILY MEMBER"/>
    <property type="match status" value="1"/>
</dbReference>
<evidence type="ECO:0000256" key="1">
    <source>
        <dbReference type="ARBA" id="ARBA00008779"/>
    </source>
</evidence>
<dbReference type="SUPFAM" id="SSF53649">
    <property type="entry name" value="Alkaline phosphatase-like"/>
    <property type="match status" value="1"/>
</dbReference>
<sequence length="382" mass="45045">FLDSAKTNGDPFFLYLPYNAAHFPLQARPEDISKYRGKYKIGWDKIRQNRFRRMKEMDILYENYKLSYPTDNINKYRGHKATDEERRAKIPIYRPWNELSDKEKDELDLEMAVFAAMVDRMDRNIGRIITWLKDNNEFQNTIIIYLSDNGSCPYDSNRDFDHPPGPADSYRSLCAAWANVGNTPFRYFKQFGHEGGCNTHFIVHWPELIDKGFITDQPGHIVDIMPTILELANNNYPVEFDGNKTIPLDGKSLLPVFLGQQREEPEYFISGFSERFRMFRKGNWKIVRVNNEKLELYNLENDRTEMYNLADSLPETVKALTVDYEAIRDKWNTLLNEKQPFLHRHVWVSLLNLSAYLHVPYVFLSLNLPGLEHIRKHLHKHS</sequence>
<dbReference type="Pfam" id="PF00884">
    <property type="entry name" value="Sulfatase"/>
    <property type="match status" value="1"/>
</dbReference>
<dbReference type="InterPro" id="IPR050738">
    <property type="entry name" value="Sulfatase"/>
</dbReference>
<comment type="caution">
    <text evidence="4">The sequence shown here is derived from an EMBL/GenBank/DDBJ whole genome shotgun (WGS) entry which is preliminary data.</text>
</comment>
<dbReference type="AlphaFoldDB" id="X1LF06"/>
<organism evidence="4">
    <name type="scientific">marine sediment metagenome</name>
    <dbReference type="NCBI Taxonomy" id="412755"/>
    <lineage>
        <taxon>unclassified sequences</taxon>
        <taxon>metagenomes</taxon>
        <taxon>ecological metagenomes</taxon>
    </lineage>
</organism>
<comment type="similarity">
    <text evidence="1">Belongs to the sulfatase family.</text>
</comment>
<proteinExistence type="inferred from homology"/>
<dbReference type="Gene3D" id="3.40.720.10">
    <property type="entry name" value="Alkaline Phosphatase, subunit A"/>
    <property type="match status" value="1"/>
</dbReference>
<dbReference type="PANTHER" id="PTHR42693:SF53">
    <property type="entry name" value="ENDO-4-O-SULFATASE"/>
    <property type="match status" value="1"/>
</dbReference>
<dbReference type="Gene3D" id="3.30.1120.10">
    <property type="match status" value="1"/>
</dbReference>
<feature type="domain" description="Sulfatase N-terminal" evidence="3">
    <location>
        <begin position="5"/>
        <end position="233"/>
    </location>
</feature>
<evidence type="ECO:0000256" key="2">
    <source>
        <dbReference type="ARBA" id="ARBA00022801"/>
    </source>
</evidence>
<feature type="non-terminal residue" evidence="4">
    <location>
        <position position="1"/>
    </location>
</feature>
<gene>
    <name evidence="4" type="ORF">S06H3_14174</name>
</gene>
<evidence type="ECO:0000313" key="4">
    <source>
        <dbReference type="EMBL" id="GAI17917.1"/>
    </source>
</evidence>
<accession>X1LF06</accession>
<dbReference type="InterPro" id="IPR017850">
    <property type="entry name" value="Alkaline_phosphatase_core_sf"/>
</dbReference>
<dbReference type="EMBL" id="BARV01006929">
    <property type="protein sequence ID" value="GAI17917.1"/>
    <property type="molecule type" value="Genomic_DNA"/>
</dbReference>
<reference evidence="4" key="1">
    <citation type="journal article" date="2014" name="Front. Microbiol.">
        <title>High frequency of phylogenetically diverse reductive dehalogenase-homologous genes in deep subseafloor sedimentary metagenomes.</title>
        <authorList>
            <person name="Kawai M."/>
            <person name="Futagami T."/>
            <person name="Toyoda A."/>
            <person name="Takaki Y."/>
            <person name="Nishi S."/>
            <person name="Hori S."/>
            <person name="Arai W."/>
            <person name="Tsubouchi T."/>
            <person name="Morono Y."/>
            <person name="Uchiyama I."/>
            <person name="Ito T."/>
            <person name="Fujiyama A."/>
            <person name="Inagaki F."/>
            <person name="Takami H."/>
        </authorList>
    </citation>
    <scope>NUCLEOTIDE SEQUENCE</scope>
    <source>
        <strain evidence="4">Expedition CK06-06</strain>
    </source>
</reference>
<dbReference type="GO" id="GO:0004065">
    <property type="term" value="F:arylsulfatase activity"/>
    <property type="evidence" value="ECO:0007669"/>
    <property type="project" value="TreeGrafter"/>
</dbReference>
<name>X1LF06_9ZZZZ</name>
<evidence type="ECO:0000259" key="3">
    <source>
        <dbReference type="Pfam" id="PF00884"/>
    </source>
</evidence>
<keyword evidence="2" id="KW-0378">Hydrolase</keyword>